<reference evidence="1 2" key="1">
    <citation type="submission" date="2013-01" db="EMBL/GenBank/DDBJ databases">
        <authorList>
            <person name="Harkins D.M."/>
            <person name="Durkin A.S."/>
            <person name="Brinkac L.M."/>
            <person name="Haft D.H."/>
            <person name="Selengut J.D."/>
            <person name="Sanka R."/>
            <person name="DePew J."/>
            <person name="Purushe J."/>
            <person name="Matthias M.A."/>
            <person name="Vinetz J.M."/>
            <person name="Sutton G.G."/>
            <person name="Nierman W.C."/>
            <person name="Fouts D.E."/>
        </authorList>
    </citation>
    <scope>NUCLEOTIDE SEQUENCE [LARGE SCALE GENOMIC DNA]</scope>
    <source>
        <strain evidence="1 2">HAI1536</strain>
    </source>
</reference>
<organism evidence="1 2">
    <name type="scientific">Leptospira noguchii</name>
    <dbReference type="NCBI Taxonomy" id="28182"/>
    <lineage>
        <taxon>Bacteria</taxon>
        <taxon>Pseudomonadati</taxon>
        <taxon>Spirochaetota</taxon>
        <taxon>Spirochaetia</taxon>
        <taxon>Leptospirales</taxon>
        <taxon>Leptospiraceae</taxon>
        <taxon>Leptospira</taxon>
    </lineage>
</organism>
<comment type="caution">
    <text evidence="1">The sequence shown here is derived from an EMBL/GenBank/DDBJ whole genome shotgun (WGS) entry which is preliminary data.</text>
</comment>
<dbReference type="Proteomes" id="UP000012112">
    <property type="component" value="Unassembled WGS sequence"/>
</dbReference>
<evidence type="ECO:0000313" key="1">
    <source>
        <dbReference type="EMBL" id="EMO52411.1"/>
    </source>
</evidence>
<gene>
    <name evidence="1" type="ORF">LEP1GSC172_0320</name>
</gene>
<accession>M6VBK1</accession>
<proteinExistence type="predicted"/>
<name>M6VBK1_9LEPT</name>
<evidence type="ECO:0000313" key="2">
    <source>
        <dbReference type="Proteomes" id="UP000012112"/>
    </source>
</evidence>
<dbReference type="AlphaFoldDB" id="M6VBK1"/>
<dbReference type="EMBL" id="AKWD02000057">
    <property type="protein sequence ID" value="EMO52411.1"/>
    <property type="molecule type" value="Genomic_DNA"/>
</dbReference>
<sequence length="46" mass="5545">MYTLYTQISDLIEILFYSFFKKESSTKIESNSLFAVFERSEQRLKI</sequence>
<protein>
    <submittedName>
        <fullName evidence="1">Uncharacterized protein</fullName>
    </submittedName>
</protein>